<dbReference type="Pfam" id="PF13302">
    <property type="entry name" value="Acetyltransf_3"/>
    <property type="match status" value="1"/>
</dbReference>
<proteinExistence type="predicted"/>
<comment type="caution">
    <text evidence="2">The sequence shown here is derived from an EMBL/GenBank/DDBJ whole genome shotgun (WGS) entry which is preliminary data.</text>
</comment>
<accession>A0ABS2DM90</accession>
<dbReference type="PANTHER" id="PTHR43792">
    <property type="entry name" value="GNAT FAMILY, PUTATIVE (AFU_ORTHOLOGUE AFUA_3G00765)-RELATED-RELATED"/>
    <property type="match status" value="1"/>
</dbReference>
<sequence>MKSLFDAFPILETERLKLRKITVDDKENVFAYFSDDLVTRYFGIDNFTKIEQAEEIINAFNNGFEQKQAIRWGIALKHTDELIGSIGFHNISKNNARVEVGYEITRKEWNKGYATEALKAVIAYLFNEVGFNRIGATIRPENEASQQLVKKLGFQEEGTLQDYQFTRGNYHDLIMFSLLKRNYK</sequence>
<dbReference type="SUPFAM" id="SSF55729">
    <property type="entry name" value="Acyl-CoA N-acyltransferases (Nat)"/>
    <property type="match status" value="1"/>
</dbReference>
<dbReference type="RefSeq" id="WP_204205062.1">
    <property type="nucleotide sequence ID" value="NZ_JAFELM010000043.1"/>
</dbReference>
<dbReference type="InterPro" id="IPR000182">
    <property type="entry name" value="GNAT_dom"/>
</dbReference>
<dbReference type="Proteomes" id="UP001518925">
    <property type="component" value="Unassembled WGS sequence"/>
</dbReference>
<dbReference type="PANTHER" id="PTHR43792:SF9">
    <property type="entry name" value="RIBOSOMAL-PROTEIN-ALANINE ACETYLTRANSFERASE"/>
    <property type="match status" value="1"/>
</dbReference>
<evidence type="ECO:0000313" key="2">
    <source>
        <dbReference type="EMBL" id="MBM6619589.1"/>
    </source>
</evidence>
<dbReference type="InterPro" id="IPR016181">
    <property type="entry name" value="Acyl_CoA_acyltransferase"/>
</dbReference>
<dbReference type="Gene3D" id="3.40.630.30">
    <property type="match status" value="1"/>
</dbReference>
<name>A0ABS2DM90_9BACI</name>
<organism evidence="2 3">
    <name type="scientific">Bacillus suaedaesalsae</name>
    <dbReference type="NCBI Taxonomy" id="2810349"/>
    <lineage>
        <taxon>Bacteria</taxon>
        <taxon>Bacillati</taxon>
        <taxon>Bacillota</taxon>
        <taxon>Bacilli</taxon>
        <taxon>Bacillales</taxon>
        <taxon>Bacillaceae</taxon>
        <taxon>Bacillus</taxon>
    </lineage>
</organism>
<feature type="domain" description="N-acetyltransferase" evidence="1">
    <location>
        <begin position="16"/>
        <end position="180"/>
    </location>
</feature>
<dbReference type="InterPro" id="IPR051531">
    <property type="entry name" value="N-acetyltransferase"/>
</dbReference>
<keyword evidence="3" id="KW-1185">Reference proteome</keyword>
<dbReference type="EMBL" id="JAFELM010000043">
    <property type="protein sequence ID" value="MBM6619589.1"/>
    <property type="molecule type" value="Genomic_DNA"/>
</dbReference>
<evidence type="ECO:0000313" key="3">
    <source>
        <dbReference type="Proteomes" id="UP001518925"/>
    </source>
</evidence>
<reference evidence="2 3" key="1">
    <citation type="submission" date="2021-02" db="EMBL/GenBank/DDBJ databases">
        <title>Bacillus sp. RD4P76, an endophyte from a halophyte.</title>
        <authorList>
            <person name="Sun J.-Q."/>
        </authorList>
    </citation>
    <scope>NUCLEOTIDE SEQUENCE [LARGE SCALE GENOMIC DNA]</scope>
    <source>
        <strain evidence="2 3">RD4P76</strain>
    </source>
</reference>
<evidence type="ECO:0000259" key="1">
    <source>
        <dbReference type="PROSITE" id="PS51186"/>
    </source>
</evidence>
<gene>
    <name evidence="2" type="ORF">JR050_18155</name>
</gene>
<dbReference type="PROSITE" id="PS51186">
    <property type="entry name" value="GNAT"/>
    <property type="match status" value="1"/>
</dbReference>
<protein>
    <submittedName>
        <fullName evidence="2">GNAT family N-acetyltransferase</fullName>
    </submittedName>
</protein>